<dbReference type="PRINTS" id="PR00599">
    <property type="entry name" value="MAPEPTIDASE"/>
</dbReference>
<accession>A0AA96LGX2</accession>
<feature type="binding site" evidence="6">
    <location>
        <position position="232"/>
    </location>
    <ligand>
        <name>a divalent metal cation</name>
        <dbReference type="ChEBI" id="CHEBI:60240"/>
        <label>1</label>
    </ligand>
</feature>
<feature type="binding site" evidence="6">
    <location>
        <position position="201"/>
    </location>
    <ligand>
        <name>a divalent metal cation</name>
        <dbReference type="ChEBI" id="CHEBI:60240"/>
        <label>2</label>
        <note>catalytic</note>
    </ligand>
</feature>
<dbReference type="InterPro" id="IPR000994">
    <property type="entry name" value="Pept_M24"/>
</dbReference>
<evidence type="ECO:0000256" key="1">
    <source>
        <dbReference type="ARBA" id="ARBA00002521"/>
    </source>
</evidence>
<comment type="function">
    <text evidence="1 6">Removes the N-terminal methionine from nascent proteins. The N-terminal methionine is often cleaved when the second residue in the primary sequence is small and uncharged (Met-Ala-, Cys, Gly, Pro, Ser, Thr, or Val). Requires deformylation of the N(alpha)-formylated initiator methionine before it can be hydrolyzed.</text>
</comment>
<feature type="binding site" evidence="6">
    <location>
        <position position="94"/>
    </location>
    <ligand>
        <name>a divalent metal cation</name>
        <dbReference type="ChEBI" id="CHEBI:60240"/>
        <label>1</label>
    </ligand>
</feature>
<evidence type="ECO:0000256" key="4">
    <source>
        <dbReference type="ARBA" id="ARBA00022723"/>
    </source>
</evidence>
<proteinExistence type="inferred from homology"/>
<dbReference type="InterPro" id="IPR036005">
    <property type="entry name" value="Creatinase/aminopeptidase-like"/>
</dbReference>
<dbReference type="GO" id="GO:0006508">
    <property type="term" value="P:proteolysis"/>
    <property type="evidence" value="ECO:0007669"/>
    <property type="project" value="UniProtKB-KW"/>
</dbReference>
<dbReference type="PROSITE" id="PS00680">
    <property type="entry name" value="MAP_1"/>
    <property type="match status" value="1"/>
</dbReference>
<dbReference type="AlphaFoldDB" id="A0AA96LGX2"/>
<dbReference type="PANTHER" id="PTHR43330">
    <property type="entry name" value="METHIONINE AMINOPEPTIDASE"/>
    <property type="match status" value="1"/>
</dbReference>
<dbReference type="RefSeq" id="WP_315605537.1">
    <property type="nucleotide sequence ID" value="NZ_CP130318.1"/>
</dbReference>
<dbReference type="EMBL" id="CP130318">
    <property type="protein sequence ID" value="WNQ11761.1"/>
    <property type="molecule type" value="Genomic_DNA"/>
</dbReference>
<dbReference type="NCBIfam" id="TIGR00500">
    <property type="entry name" value="met_pdase_I"/>
    <property type="match status" value="1"/>
</dbReference>
<evidence type="ECO:0000256" key="3">
    <source>
        <dbReference type="ARBA" id="ARBA00022670"/>
    </source>
</evidence>
<feature type="binding site" evidence="6">
    <location>
        <position position="175"/>
    </location>
    <ligand>
        <name>substrate</name>
    </ligand>
</feature>
<comment type="subunit">
    <text evidence="6">Monomer.</text>
</comment>
<dbReference type="Pfam" id="PF00557">
    <property type="entry name" value="Peptidase_M24"/>
    <property type="match status" value="1"/>
</dbReference>
<feature type="binding site" evidence="6">
    <location>
        <position position="77"/>
    </location>
    <ligand>
        <name>substrate</name>
    </ligand>
</feature>
<dbReference type="PANTHER" id="PTHR43330:SF27">
    <property type="entry name" value="METHIONINE AMINOPEPTIDASE"/>
    <property type="match status" value="1"/>
</dbReference>
<dbReference type="GO" id="GO:0046872">
    <property type="term" value="F:metal ion binding"/>
    <property type="evidence" value="ECO:0007669"/>
    <property type="project" value="UniProtKB-UniRule"/>
</dbReference>
<feature type="binding site" evidence="6">
    <location>
        <position position="105"/>
    </location>
    <ligand>
        <name>a divalent metal cation</name>
        <dbReference type="ChEBI" id="CHEBI:60240"/>
        <label>2</label>
        <note>catalytic</note>
    </ligand>
</feature>
<dbReference type="Gene3D" id="3.90.230.10">
    <property type="entry name" value="Creatinase/methionine aminopeptidase superfamily"/>
    <property type="match status" value="1"/>
</dbReference>
<evidence type="ECO:0000256" key="6">
    <source>
        <dbReference type="HAMAP-Rule" id="MF_01974"/>
    </source>
</evidence>
<dbReference type="KEGG" id="paun:MJA45_01440"/>
<gene>
    <name evidence="6 9" type="primary">map</name>
    <name evidence="9" type="ORF">MJA45_01440</name>
</gene>
<keyword evidence="5 6" id="KW-0378">Hydrolase</keyword>
<evidence type="ECO:0000313" key="9">
    <source>
        <dbReference type="EMBL" id="WNQ11761.1"/>
    </source>
</evidence>
<evidence type="ECO:0000256" key="5">
    <source>
        <dbReference type="ARBA" id="ARBA00022801"/>
    </source>
</evidence>
<name>A0AA96LGX2_9BACL</name>
<feature type="binding site" evidence="6">
    <location>
        <position position="232"/>
    </location>
    <ligand>
        <name>a divalent metal cation</name>
        <dbReference type="ChEBI" id="CHEBI:60240"/>
        <label>2</label>
        <note>catalytic</note>
    </ligand>
</feature>
<feature type="binding site" evidence="6">
    <location>
        <position position="105"/>
    </location>
    <ligand>
        <name>a divalent metal cation</name>
        <dbReference type="ChEBI" id="CHEBI:60240"/>
        <label>1</label>
    </ligand>
</feature>
<dbReference type="Proteomes" id="UP001305702">
    <property type="component" value="Chromosome"/>
</dbReference>
<dbReference type="HAMAP" id="MF_01974">
    <property type="entry name" value="MetAP_1"/>
    <property type="match status" value="1"/>
</dbReference>
<keyword evidence="10" id="KW-1185">Reference proteome</keyword>
<keyword evidence="4 6" id="KW-0479">Metal-binding</keyword>
<sequence>MIICKSEIELDYMREAGRIVADTHRLLARLVRPGVTTKELDQAAEEYIRSQQAVPSFKGYNGFPGSICASVNEELVHGIPGARKLFDGDIISIDIGAQYKGYHGDSAWTYGVGDISPEARKLLEVTEKSLYAGLAEAKPDVRLYTISHAIQQCIEKEGFSVVREYVGHGIGAQLHEQPQIPNYGYPDRGPRLKPGMVLAIEPMVNAGERYVRTLEDNWTVVTVDGSFCAHFEHTIAITAEGYEILTQSKEQVTALE</sequence>
<dbReference type="InterPro" id="IPR002467">
    <property type="entry name" value="Pept_M24A_MAP1"/>
</dbReference>
<organism evidence="9 10">
    <name type="scientific">Paenibacillus aurantius</name>
    <dbReference type="NCBI Taxonomy" id="2918900"/>
    <lineage>
        <taxon>Bacteria</taxon>
        <taxon>Bacillati</taxon>
        <taxon>Bacillota</taxon>
        <taxon>Bacilli</taxon>
        <taxon>Bacillales</taxon>
        <taxon>Paenibacillaceae</taxon>
        <taxon>Paenibacillus</taxon>
    </lineage>
</organism>
<comment type="similarity">
    <text evidence="6">Belongs to the peptidase M24A family. Methionine aminopeptidase type 1 subfamily.</text>
</comment>
<keyword evidence="2 6" id="KW-0031">Aminopeptidase</keyword>
<evidence type="ECO:0000259" key="8">
    <source>
        <dbReference type="Pfam" id="PF00557"/>
    </source>
</evidence>
<feature type="domain" description="Peptidase M24" evidence="8">
    <location>
        <begin position="12"/>
        <end position="239"/>
    </location>
</feature>
<feature type="binding site" evidence="6">
    <location>
        <position position="168"/>
    </location>
    <ligand>
        <name>a divalent metal cation</name>
        <dbReference type="ChEBI" id="CHEBI:60240"/>
        <label>2</label>
        <note>catalytic</note>
    </ligand>
</feature>
<dbReference type="SUPFAM" id="SSF55920">
    <property type="entry name" value="Creatinase/aminopeptidase"/>
    <property type="match status" value="1"/>
</dbReference>
<comment type="catalytic activity">
    <reaction evidence="6 7">
        <text>Release of N-terminal amino acids, preferentially methionine, from peptides and arylamides.</text>
        <dbReference type="EC" id="3.4.11.18"/>
    </reaction>
</comment>
<dbReference type="EC" id="3.4.11.18" evidence="6 7"/>
<dbReference type="GO" id="GO:0070006">
    <property type="term" value="F:metalloaminopeptidase activity"/>
    <property type="evidence" value="ECO:0007669"/>
    <property type="project" value="UniProtKB-UniRule"/>
</dbReference>
<keyword evidence="3 6" id="KW-0645">Protease</keyword>
<dbReference type="GO" id="GO:0004239">
    <property type="term" value="F:initiator methionyl aminopeptidase activity"/>
    <property type="evidence" value="ECO:0007669"/>
    <property type="project" value="UniProtKB-UniRule"/>
</dbReference>
<evidence type="ECO:0000256" key="2">
    <source>
        <dbReference type="ARBA" id="ARBA00022438"/>
    </source>
</evidence>
<protein>
    <recommendedName>
        <fullName evidence="6 7">Methionine aminopeptidase</fullName>
        <shortName evidence="6">MAP</shortName>
        <shortName evidence="6">MetAP</shortName>
        <ecNumber evidence="6 7">3.4.11.18</ecNumber>
    </recommendedName>
    <alternativeName>
        <fullName evidence="6">Peptidase M</fullName>
    </alternativeName>
</protein>
<reference evidence="9 10" key="1">
    <citation type="submission" date="2022-02" db="EMBL/GenBank/DDBJ databases">
        <title>Paenibacillus sp. MBLB1776 Whole Genome Shotgun Sequencing.</title>
        <authorList>
            <person name="Hwang C.Y."/>
            <person name="Cho E.-S."/>
            <person name="Seo M.-J."/>
        </authorList>
    </citation>
    <scope>NUCLEOTIDE SEQUENCE [LARGE SCALE GENOMIC DNA]</scope>
    <source>
        <strain evidence="9 10">MBLB1776</strain>
    </source>
</reference>
<evidence type="ECO:0000256" key="7">
    <source>
        <dbReference type="RuleBase" id="RU003653"/>
    </source>
</evidence>
<evidence type="ECO:0000313" key="10">
    <source>
        <dbReference type="Proteomes" id="UP001305702"/>
    </source>
</evidence>
<dbReference type="InterPro" id="IPR001714">
    <property type="entry name" value="Pept_M24_MAP"/>
</dbReference>
<dbReference type="GO" id="GO:0005829">
    <property type="term" value="C:cytosol"/>
    <property type="evidence" value="ECO:0007669"/>
    <property type="project" value="TreeGrafter"/>
</dbReference>
<dbReference type="CDD" id="cd01086">
    <property type="entry name" value="MetAP1"/>
    <property type="match status" value="1"/>
</dbReference>
<comment type="cofactor">
    <cofactor evidence="6">
        <name>Co(2+)</name>
        <dbReference type="ChEBI" id="CHEBI:48828"/>
    </cofactor>
    <cofactor evidence="6">
        <name>Zn(2+)</name>
        <dbReference type="ChEBI" id="CHEBI:29105"/>
    </cofactor>
    <cofactor evidence="6">
        <name>Mn(2+)</name>
        <dbReference type="ChEBI" id="CHEBI:29035"/>
    </cofactor>
    <cofactor evidence="6">
        <name>Fe(2+)</name>
        <dbReference type="ChEBI" id="CHEBI:29033"/>
    </cofactor>
    <text evidence="6">Binds 2 divalent metal cations per subunit. Has a high-affinity and a low affinity metal-binding site. The true nature of the physiological cofactor is under debate. The enzyme is active with cobalt, zinc, manganese or divalent iron ions. Most likely, methionine aminopeptidases function as mononuclear Fe(2+)-metalloproteases under physiological conditions, and the catalytically relevant metal-binding site has been assigned to the histidine-containing high-affinity site.</text>
</comment>